<dbReference type="PROSITE" id="PS50041">
    <property type="entry name" value="C_TYPE_LECTIN_2"/>
    <property type="match status" value="1"/>
</dbReference>
<dbReference type="InterPro" id="IPR035986">
    <property type="entry name" value="PKD_dom_sf"/>
</dbReference>
<proteinExistence type="predicted"/>
<protein>
    <submittedName>
        <fullName evidence="4">Uncharacterized protein</fullName>
    </submittedName>
</protein>
<dbReference type="Pfam" id="PF00059">
    <property type="entry name" value="Lectin_C"/>
    <property type="match status" value="1"/>
</dbReference>
<evidence type="ECO:0000313" key="4">
    <source>
        <dbReference type="EMBL" id="MED6260510.1"/>
    </source>
</evidence>
<dbReference type="CDD" id="cd22831">
    <property type="entry name" value="Gal_Rha_Lectin_PKD1L2"/>
    <property type="match status" value="1"/>
</dbReference>
<dbReference type="InterPro" id="IPR043159">
    <property type="entry name" value="Lectin_gal-bd_sf"/>
</dbReference>
<evidence type="ECO:0000259" key="2">
    <source>
        <dbReference type="PROSITE" id="PS50041"/>
    </source>
</evidence>
<evidence type="ECO:0000256" key="1">
    <source>
        <dbReference type="ARBA" id="ARBA00022737"/>
    </source>
</evidence>
<organism evidence="4 5">
    <name type="scientific">Ataeniobius toweri</name>
    <dbReference type="NCBI Taxonomy" id="208326"/>
    <lineage>
        <taxon>Eukaryota</taxon>
        <taxon>Metazoa</taxon>
        <taxon>Chordata</taxon>
        <taxon>Craniata</taxon>
        <taxon>Vertebrata</taxon>
        <taxon>Euteleostomi</taxon>
        <taxon>Actinopterygii</taxon>
        <taxon>Neopterygii</taxon>
        <taxon>Teleostei</taxon>
        <taxon>Neoteleostei</taxon>
        <taxon>Acanthomorphata</taxon>
        <taxon>Ovalentaria</taxon>
        <taxon>Atherinomorphae</taxon>
        <taxon>Cyprinodontiformes</taxon>
        <taxon>Goodeidae</taxon>
        <taxon>Ataeniobius</taxon>
    </lineage>
</organism>
<name>A0ABU7CE03_9TELE</name>
<dbReference type="InterPro" id="IPR016187">
    <property type="entry name" value="CTDL_fold"/>
</dbReference>
<feature type="domain" description="C-type lectin" evidence="2">
    <location>
        <begin position="30"/>
        <end position="152"/>
    </location>
</feature>
<evidence type="ECO:0000313" key="5">
    <source>
        <dbReference type="Proteomes" id="UP001345963"/>
    </source>
</evidence>
<dbReference type="InterPro" id="IPR051223">
    <property type="entry name" value="Polycystin"/>
</dbReference>
<comment type="caution">
    <text evidence="4">The sequence shown here is derived from an EMBL/GenBank/DDBJ whole genome shotgun (WGS) entry which is preliminary data.</text>
</comment>
<dbReference type="SUPFAM" id="SSF49299">
    <property type="entry name" value="PKD domain"/>
    <property type="match status" value="1"/>
</dbReference>
<dbReference type="PROSITE" id="PS50228">
    <property type="entry name" value="SUEL_LECTIN"/>
    <property type="match status" value="1"/>
</dbReference>
<dbReference type="InterPro" id="IPR001304">
    <property type="entry name" value="C-type_lectin-like"/>
</dbReference>
<dbReference type="Gene3D" id="2.60.120.740">
    <property type="match status" value="1"/>
</dbReference>
<gene>
    <name evidence="4" type="ORF">ATANTOWER_020758</name>
</gene>
<dbReference type="Gene3D" id="3.10.100.10">
    <property type="entry name" value="Mannose-Binding Protein A, subunit A"/>
    <property type="match status" value="1"/>
</dbReference>
<evidence type="ECO:0000259" key="3">
    <source>
        <dbReference type="PROSITE" id="PS50228"/>
    </source>
</evidence>
<feature type="domain" description="SUEL-type lectin" evidence="3">
    <location>
        <begin position="160"/>
        <end position="251"/>
    </location>
</feature>
<reference evidence="4 5" key="1">
    <citation type="submission" date="2021-07" db="EMBL/GenBank/DDBJ databases">
        <authorList>
            <person name="Palmer J.M."/>
        </authorList>
    </citation>
    <scope>NUCLEOTIDE SEQUENCE [LARGE SCALE GENOMIC DNA]</scope>
    <source>
        <strain evidence="4 5">AT_MEX2019</strain>
        <tissue evidence="4">Muscle</tissue>
    </source>
</reference>
<keyword evidence="5" id="KW-1185">Reference proteome</keyword>
<dbReference type="SMART" id="SM00034">
    <property type="entry name" value="CLECT"/>
    <property type="match status" value="1"/>
</dbReference>
<dbReference type="EMBL" id="JAHUTI010088954">
    <property type="protein sequence ID" value="MED6260510.1"/>
    <property type="molecule type" value="Genomic_DNA"/>
</dbReference>
<dbReference type="PANTHER" id="PTHR10877:SF134">
    <property type="entry name" value="POLYCYSTIN-1-LIKE PROTEIN 2"/>
    <property type="match status" value="1"/>
</dbReference>
<keyword evidence="1" id="KW-0677">Repeat</keyword>
<sequence length="1164" mass="128589">MLVLLTLQCQLSVENDVGVTASCPQDLRAFRGSCFELVGQQLPFNKARDWCEESGGHLAYIPDKETQNFLERHLDSEKNLWLGLAPCCSPKSQSSVHAEAPAFSWLDGSPLTFSKWLSNPQSGTACGYILRHSGFQWKATKDCNKNMHFICQFEPGRRIVCLGHNTTLHCGSGQVLMIDRAVFGRDNIHYCQPRSSTPTFTHHRCSWVEVTASIKAHCQEHQICRISEVMSSFDDLCPDLKSYLTIDYHCKVVLTLSVPVVAAVYDVITIKAKWHIQSSWGNCTLKTGDGHIFHLHGLNGLKSSAVHKYTHPGTFVVALECTNSERHIIAQEIITIEEPVAKIGAIRCFAGNSSFYETNCRALHGGAFQIQTEVKAGTNVVYRIQIDDRLLASLHVEQGNIPQNITLSPDALKQLGPGCHKLTIYVSNLVTFPEVSSDLQVCVLEELAGLQASLLKETDDCFGSACITLGVSLDRGDPVLLLFSLTGENGTFSETREMNTTREIFQICHQLQGSVQVKIKAWNAFSYLEVDVFGSCDENSVMKLNSPDEQLLSLHKKMKKKHARVVRSAWQITATPSNSVNRKDATITLSISDSSITDNVKSYDWKCSKDCKCEAKSEQSTQTIPGDCLPDPLSFHSYELKLKWKLEKEIQKTASICITLTPTLDESDQVSFSCIENCDPVTHSKDTKVKTVCSSCSDYAWFLEETKDYKQWTEDTKDCYKAANLIPLRAKQKNTNEYVIGKSYIKDASKAKKNVTVVFTYSVNDKLLYKKYIIRIKPDDSDPSSDPTIETTRSPAATSAEKHLLCSRNREVRVLFLPLGDSSSEYNLPIKATAKDGRFEVSTTLTAQVLDASPDSSSVDNLDSAVTNAVDNIRKEGLLSGDTIGEIFNSVAKKLNSQTDESKKENRQELRKKMLDLMVDTIKTSPTKTPEETQVVARGLTSLIKKGDELSLSAQIDAATLFANLSLSLLNMSTKDKEEVISAASIIVEGVGKILEYSSNKNISDALLDALSITQSALLKTIKVNEGPTIIQKPHITLFVKRVTRESLTTESMTVNLSSQPTFSLPQLSTNMFPSEEPVDVRMLGLDKNPFSWNEKGNISGQIGGLSLTRQDGSGIPVENLSKDIEILLPRPTGGQVNSSLLDLGNYSTTAIDVPSADSTLLLK</sequence>
<dbReference type="InterPro" id="IPR000922">
    <property type="entry name" value="Lectin_gal-bd_dom"/>
</dbReference>
<accession>A0ABU7CE03</accession>
<dbReference type="Proteomes" id="UP001345963">
    <property type="component" value="Unassembled WGS sequence"/>
</dbReference>
<dbReference type="PANTHER" id="PTHR10877">
    <property type="entry name" value="POLYCYSTIN FAMILY MEMBER"/>
    <property type="match status" value="1"/>
</dbReference>
<dbReference type="CDD" id="cd00037">
    <property type="entry name" value="CLECT"/>
    <property type="match status" value="1"/>
</dbReference>
<dbReference type="SUPFAM" id="SSF56436">
    <property type="entry name" value="C-type lectin-like"/>
    <property type="match status" value="1"/>
</dbReference>
<feature type="non-terminal residue" evidence="4">
    <location>
        <position position="1164"/>
    </location>
</feature>
<dbReference type="InterPro" id="IPR016186">
    <property type="entry name" value="C-type_lectin-like/link_sf"/>
</dbReference>
<dbReference type="Pfam" id="PF02140">
    <property type="entry name" value="SUEL_Lectin"/>
    <property type="match status" value="1"/>
</dbReference>